<name>A0A371CVB8_9APHY</name>
<keyword evidence="2" id="KW-1185">Reference proteome</keyword>
<organism evidence="1 2">
    <name type="scientific">Lentinus brumalis</name>
    <dbReference type="NCBI Taxonomy" id="2498619"/>
    <lineage>
        <taxon>Eukaryota</taxon>
        <taxon>Fungi</taxon>
        <taxon>Dikarya</taxon>
        <taxon>Basidiomycota</taxon>
        <taxon>Agaricomycotina</taxon>
        <taxon>Agaricomycetes</taxon>
        <taxon>Polyporales</taxon>
        <taxon>Polyporaceae</taxon>
        <taxon>Lentinus</taxon>
    </lineage>
</organism>
<dbReference type="EMBL" id="KZ857453">
    <property type="protein sequence ID" value="RDX44223.1"/>
    <property type="molecule type" value="Genomic_DNA"/>
</dbReference>
<dbReference type="AlphaFoldDB" id="A0A371CVB8"/>
<sequence>MSISSFISWYSFPPMYTDVPMHAAIVILERILVLTSRHHRTQQRPLPPSLTSRHTNAMHAGNTCDHRELFNCPKVMETSPRSEPLTGVIYILGSACMHA</sequence>
<dbReference type="Proteomes" id="UP000256964">
    <property type="component" value="Unassembled WGS sequence"/>
</dbReference>
<accession>A0A371CVB8</accession>
<proteinExistence type="predicted"/>
<protein>
    <submittedName>
        <fullName evidence="1">Uncharacterized protein</fullName>
    </submittedName>
</protein>
<evidence type="ECO:0000313" key="1">
    <source>
        <dbReference type="EMBL" id="RDX44223.1"/>
    </source>
</evidence>
<evidence type="ECO:0000313" key="2">
    <source>
        <dbReference type="Proteomes" id="UP000256964"/>
    </source>
</evidence>
<gene>
    <name evidence="1" type="ORF">OH76DRAFT_1111674</name>
</gene>
<reference evidence="1 2" key="1">
    <citation type="journal article" date="2018" name="Biotechnol. Biofuels">
        <title>Integrative visual omics of the white-rot fungus Polyporus brumalis exposes the biotechnological potential of its oxidative enzymes for delignifying raw plant biomass.</title>
        <authorList>
            <person name="Miyauchi S."/>
            <person name="Rancon A."/>
            <person name="Drula E."/>
            <person name="Hage H."/>
            <person name="Chaduli D."/>
            <person name="Favel A."/>
            <person name="Grisel S."/>
            <person name="Henrissat B."/>
            <person name="Herpoel-Gimbert I."/>
            <person name="Ruiz-Duenas F.J."/>
            <person name="Chevret D."/>
            <person name="Hainaut M."/>
            <person name="Lin J."/>
            <person name="Wang M."/>
            <person name="Pangilinan J."/>
            <person name="Lipzen A."/>
            <person name="Lesage-Meessen L."/>
            <person name="Navarro D."/>
            <person name="Riley R."/>
            <person name="Grigoriev I.V."/>
            <person name="Zhou S."/>
            <person name="Raouche S."/>
            <person name="Rosso M.N."/>
        </authorList>
    </citation>
    <scope>NUCLEOTIDE SEQUENCE [LARGE SCALE GENOMIC DNA]</scope>
    <source>
        <strain evidence="1 2">BRFM 1820</strain>
    </source>
</reference>